<evidence type="ECO:0000256" key="1">
    <source>
        <dbReference type="ARBA" id="ARBA00004141"/>
    </source>
</evidence>
<feature type="transmembrane region" description="Helical" evidence="10">
    <location>
        <begin position="155"/>
        <end position="177"/>
    </location>
</feature>
<sequence length="613" mass="70229">MAEKRSSEEVVVNVHSEENPKGLKGSAPNEIEPLDLDPQQNAQVSPIMSSPTTDKPPGASTEKDKRRMTKKLKRVVIEWLVFLLLSGCLVASLTVDKLQNIRVWDLETWKGCVLLMVTFCGMLVTRWFMCLVVFLIENSFLVGKRVMYFVHGLKYCVQVCIWLSSVLVTWVLLFLDVKRSKTATKILDYVTWALVSILIGAFLWLLKTLLLMMFTSSFHKNNFFDRVQEAVSHEYILHALSGPPLMENAEETKGLIDKVKVHKLKQEKVSSWHMKVLVDAVANSGLSVISNESDKAITNEVEAKHLAYQIFRNIAPRPFNRYIDEDDLLRFVTKEEVDLVFPLFEGSNTGEIDRKSFKNWVVNVFRDRRALAFTLFDTKKALEQLNKLVSGVLIVVTFIIWLLLVGTATTRVLLVIAAFLFGETCKTIFQVVIFVFLMHPFDVGDRCVVDGAQMMVEEINILTTTFLKHNNEKLYYPNSVLYSKAIGNYYRSPDMGEDIDFCIDSKTPAETIGMLRKEIKKHLEANGAVWYPRHLVLVTEIGNDNKLKMALHCQHTMNYQDYGVRKERRTDLIIELKRILEELGIKYSILPEQRNLNQVTQDKPDSTNAMLEE</sequence>
<dbReference type="GO" id="GO:0050982">
    <property type="term" value="P:detection of mechanical stimulus"/>
    <property type="evidence" value="ECO:0007669"/>
    <property type="project" value="UniProtKB-ARBA"/>
</dbReference>
<keyword evidence="7 10" id="KW-0472">Membrane</keyword>
<organism evidence="12 13">
    <name type="scientific">Hibiscus trionum</name>
    <name type="common">Flower of an hour</name>
    <dbReference type="NCBI Taxonomy" id="183268"/>
    <lineage>
        <taxon>Eukaryota</taxon>
        <taxon>Viridiplantae</taxon>
        <taxon>Streptophyta</taxon>
        <taxon>Embryophyta</taxon>
        <taxon>Tracheophyta</taxon>
        <taxon>Spermatophyta</taxon>
        <taxon>Magnoliopsida</taxon>
        <taxon>eudicotyledons</taxon>
        <taxon>Gunneridae</taxon>
        <taxon>Pentapetalae</taxon>
        <taxon>rosids</taxon>
        <taxon>malvids</taxon>
        <taxon>Malvales</taxon>
        <taxon>Malvaceae</taxon>
        <taxon>Malvoideae</taxon>
        <taxon>Hibiscus</taxon>
    </lineage>
</organism>
<dbReference type="SUPFAM" id="SSF50182">
    <property type="entry name" value="Sm-like ribonucleoproteins"/>
    <property type="match status" value="1"/>
</dbReference>
<keyword evidence="6" id="KW-0406">Ion transport</keyword>
<feature type="transmembrane region" description="Helical" evidence="10">
    <location>
        <begin position="388"/>
        <end position="406"/>
    </location>
</feature>
<evidence type="ECO:0000256" key="2">
    <source>
        <dbReference type="ARBA" id="ARBA00008017"/>
    </source>
</evidence>
<comment type="subcellular location">
    <subcellularLocation>
        <location evidence="1">Membrane</location>
        <topology evidence="1">Multi-pass membrane protein</topology>
    </subcellularLocation>
</comment>
<evidence type="ECO:0000313" key="12">
    <source>
        <dbReference type="EMBL" id="GMJ07591.1"/>
    </source>
</evidence>
<gene>
    <name evidence="12" type="ORF">HRI_004428300</name>
</gene>
<evidence type="ECO:0000256" key="5">
    <source>
        <dbReference type="ARBA" id="ARBA00022989"/>
    </source>
</evidence>
<dbReference type="InterPro" id="IPR016688">
    <property type="entry name" value="MscS-like_plants/fungi"/>
</dbReference>
<name>A0A9W7J438_HIBTR</name>
<evidence type="ECO:0000259" key="11">
    <source>
        <dbReference type="Pfam" id="PF00924"/>
    </source>
</evidence>
<feature type="region of interest" description="Disordered" evidence="9">
    <location>
        <begin position="1"/>
        <end position="67"/>
    </location>
</feature>
<dbReference type="Pfam" id="PF00924">
    <property type="entry name" value="MS_channel_2nd"/>
    <property type="match status" value="1"/>
</dbReference>
<proteinExistence type="inferred from homology"/>
<dbReference type="OrthoDB" id="1884382at2759"/>
<dbReference type="Proteomes" id="UP001165190">
    <property type="component" value="Unassembled WGS sequence"/>
</dbReference>
<dbReference type="AlphaFoldDB" id="A0A9W7J438"/>
<comment type="similarity">
    <text evidence="2">Belongs to the MscS (TC 1.A.23) family.</text>
</comment>
<comment type="caution">
    <text evidence="12">The sequence shown here is derived from an EMBL/GenBank/DDBJ whole genome shotgun (WGS) entry which is preliminary data.</text>
</comment>
<feature type="transmembrane region" description="Helical" evidence="10">
    <location>
        <begin position="412"/>
        <end position="437"/>
    </location>
</feature>
<feature type="domain" description="Mechanosensitive ion channel MscS" evidence="11">
    <location>
        <begin position="433"/>
        <end position="490"/>
    </location>
</feature>
<evidence type="ECO:0000256" key="10">
    <source>
        <dbReference type="SAM" id="Phobius"/>
    </source>
</evidence>
<evidence type="ECO:0000313" key="13">
    <source>
        <dbReference type="Proteomes" id="UP001165190"/>
    </source>
</evidence>
<dbReference type="FunFam" id="2.30.30.60:FF:000003">
    <property type="entry name" value="Predicted mechanosensitive ion channel"/>
    <property type="match status" value="1"/>
</dbReference>
<dbReference type="GO" id="GO:0006820">
    <property type="term" value="P:monoatomic anion transport"/>
    <property type="evidence" value="ECO:0007669"/>
    <property type="project" value="TreeGrafter"/>
</dbReference>
<dbReference type="EMBL" id="BSYR01000048">
    <property type="protein sequence ID" value="GMJ07591.1"/>
    <property type="molecule type" value="Genomic_DNA"/>
</dbReference>
<keyword evidence="8" id="KW-0407">Ion channel</keyword>
<evidence type="ECO:0000256" key="4">
    <source>
        <dbReference type="ARBA" id="ARBA00022692"/>
    </source>
</evidence>
<feature type="transmembrane region" description="Helical" evidence="10">
    <location>
        <begin position="113"/>
        <end position="135"/>
    </location>
</feature>
<dbReference type="GO" id="GO:0008381">
    <property type="term" value="F:mechanosensitive monoatomic ion channel activity"/>
    <property type="evidence" value="ECO:0007669"/>
    <property type="project" value="TreeGrafter"/>
</dbReference>
<evidence type="ECO:0000256" key="9">
    <source>
        <dbReference type="SAM" id="MobiDB-lite"/>
    </source>
</evidence>
<dbReference type="PIRSF" id="PIRSF017209">
    <property type="entry name" value="Memb_At2g17000_prd"/>
    <property type="match status" value="1"/>
</dbReference>
<evidence type="ECO:0000256" key="8">
    <source>
        <dbReference type="ARBA" id="ARBA00023303"/>
    </source>
</evidence>
<keyword evidence="3" id="KW-0813">Transport</keyword>
<dbReference type="PANTHER" id="PTHR31618">
    <property type="entry name" value="MECHANOSENSITIVE ION CHANNEL PROTEIN 5"/>
    <property type="match status" value="1"/>
</dbReference>
<evidence type="ECO:0000256" key="7">
    <source>
        <dbReference type="ARBA" id="ARBA00023136"/>
    </source>
</evidence>
<feature type="transmembrane region" description="Helical" evidence="10">
    <location>
        <begin position="75"/>
        <end position="93"/>
    </location>
</feature>
<evidence type="ECO:0000256" key="3">
    <source>
        <dbReference type="ARBA" id="ARBA00022448"/>
    </source>
</evidence>
<protein>
    <submittedName>
        <fullName evidence="12">Mechanosensitive channel of small conductance-like 10</fullName>
    </submittedName>
</protein>
<dbReference type="InterPro" id="IPR023408">
    <property type="entry name" value="MscS_beta-dom_sf"/>
</dbReference>
<feature type="transmembrane region" description="Helical" evidence="10">
    <location>
        <begin position="189"/>
        <end position="214"/>
    </location>
</feature>
<dbReference type="InterPro" id="IPR006685">
    <property type="entry name" value="MscS_channel_2nd"/>
</dbReference>
<reference evidence="12" key="1">
    <citation type="submission" date="2023-05" db="EMBL/GenBank/DDBJ databases">
        <title>Genome and transcriptome analyses reveal genes involved in the formation of fine ridges on petal epidermal cells in Hibiscus trionum.</title>
        <authorList>
            <person name="Koshimizu S."/>
            <person name="Masuda S."/>
            <person name="Ishii T."/>
            <person name="Shirasu K."/>
            <person name="Hoshino A."/>
            <person name="Arita M."/>
        </authorList>
    </citation>
    <scope>NUCLEOTIDE SEQUENCE</scope>
    <source>
        <strain evidence="12">Hamamatsu line</strain>
    </source>
</reference>
<dbReference type="GO" id="GO:0005886">
    <property type="term" value="C:plasma membrane"/>
    <property type="evidence" value="ECO:0007669"/>
    <property type="project" value="TreeGrafter"/>
</dbReference>
<keyword evidence="5 10" id="KW-1133">Transmembrane helix</keyword>
<evidence type="ECO:0000256" key="6">
    <source>
        <dbReference type="ARBA" id="ARBA00023065"/>
    </source>
</evidence>
<accession>A0A9W7J438</accession>
<dbReference type="Gene3D" id="2.30.30.60">
    <property type="match status" value="1"/>
</dbReference>
<keyword evidence="13" id="KW-1185">Reference proteome</keyword>
<dbReference type="InterPro" id="IPR010920">
    <property type="entry name" value="LSM_dom_sf"/>
</dbReference>
<keyword evidence="4 10" id="KW-0812">Transmembrane</keyword>
<feature type="compositionally biased region" description="Polar residues" evidence="9">
    <location>
        <begin position="38"/>
        <end position="53"/>
    </location>
</feature>
<dbReference type="PANTHER" id="PTHR31618:SF20">
    <property type="entry name" value="MECHANOSENSITIVE ION CHANNEL PROTEIN 10"/>
    <property type="match status" value="1"/>
</dbReference>